<reference evidence="2" key="1">
    <citation type="submission" date="2017-03" db="EMBL/GenBank/DDBJ databases">
        <title>Phytopthora megakarya and P. palmivora, two closely related causual agents of cacao black pod achieved similar genome size and gene model numbers by different mechanisms.</title>
        <authorList>
            <person name="Ali S."/>
            <person name="Shao J."/>
            <person name="Larry D.J."/>
            <person name="Kronmiller B."/>
            <person name="Shen D."/>
            <person name="Strem M.D."/>
            <person name="Melnick R.L."/>
            <person name="Guiltinan M.J."/>
            <person name="Tyler B.M."/>
            <person name="Meinhardt L.W."/>
            <person name="Bailey B.A."/>
        </authorList>
    </citation>
    <scope>NUCLEOTIDE SEQUENCE [LARGE SCALE GENOMIC DNA]</scope>
    <source>
        <strain evidence="2">zdho120</strain>
    </source>
</reference>
<dbReference type="Proteomes" id="UP000198211">
    <property type="component" value="Unassembled WGS sequence"/>
</dbReference>
<keyword evidence="2" id="KW-1185">Reference proteome</keyword>
<evidence type="ECO:0000313" key="2">
    <source>
        <dbReference type="Proteomes" id="UP000198211"/>
    </source>
</evidence>
<gene>
    <name evidence="1" type="ORF">PHMEG_00034129</name>
</gene>
<organism evidence="1 2">
    <name type="scientific">Phytophthora megakarya</name>
    <dbReference type="NCBI Taxonomy" id="4795"/>
    <lineage>
        <taxon>Eukaryota</taxon>
        <taxon>Sar</taxon>
        <taxon>Stramenopiles</taxon>
        <taxon>Oomycota</taxon>
        <taxon>Peronosporomycetes</taxon>
        <taxon>Peronosporales</taxon>
        <taxon>Peronosporaceae</taxon>
        <taxon>Phytophthora</taxon>
    </lineage>
</organism>
<proteinExistence type="predicted"/>
<name>A0A225US16_9STRA</name>
<dbReference type="OrthoDB" id="118391at2759"/>
<protein>
    <submittedName>
        <fullName evidence="1">Uncharacterized protein</fullName>
    </submittedName>
</protein>
<evidence type="ECO:0000313" key="1">
    <source>
        <dbReference type="EMBL" id="OWY95783.1"/>
    </source>
</evidence>
<accession>A0A225US16</accession>
<dbReference type="STRING" id="4795.A0A225US16"/>
<comment type="caution">
    <text evidence="1">The sequence shown here is derived from an EMBL/GenBank/DDBJ whole genome shotgun (WGS) entry which is preliminary data.</text>
</comment>
<dbReference type="AlphaFoldDB" id="A0A225US16"/>
<dbReference type="EMBL" id="NBNE01012503">
    <property type="protein sequence ID" value="OWY95783.1"/>
    <property type="molecule type" value="Genomic_DNA"/>
</dbReference>
<sequence>MTTFSNEDGESATVQEWAFATTKKWAREVQREISREKHRARTARYRAKQHVKQKVMLQEFEQLQQTLRHGLAGLESKLGDEEEALHSTVRAVLQLTLERRKLVSENTKLCKSVSKLSNFTQVIVEESNQHLHHELKTPLNEKEQRCIRDSRWRPAPPTPSRIDDGWRVHFPNGEPSFFFHPFTREAYDGMLKRCDDHLAENPPHIQVVDSLFGWTVHHAPLTRRTADNSLVAHARFSRRVNCSLTDADNAFHTLDIDAWPIIATPPGHVQVERTHCQILQEFDSDAFVLVRNIPGPLNFRYVHLARRLFRKQANGEPTITYATVIADSEANTRNRAAEEPQPNVHWLQEGGTYIKLAQVDDTTIDVTYDHWSSCSDELHARHLFIQWAEYAVKMQQWVQPTRILSE</sequence>